<sequence>MFWFAPEDEQIERNSSPELSLEFGRESNFDELVMEAYGCELSWRRAAVAWIAATLLQCYIEDECMIDGLRCYGDMYLYRLGGG</sequence>
<organism evidence="1">
    <name type="scientific">Zea mays</name>
    <name type="common">Maize</name>
    <dbReference type="NCBI Taxonomy" id="4577"/>
    <lineage>
        <taxon>Eukaryota</taxon>
        <taxon>Viridiplantae</taxon>
        <taxon>Streptophyta</taxon>
        <taxon>Embryophyta</taxon>
        <taxon>Tracheophyta</taxon>
        <taxon>Spermatophyta</taxon>
        <taxon>Magnoliopsida</taxon>
        <taxon>Liliopsida</taxon>
        <taxon>Poales</taxon>
        <taxon>Poaceae</taxon>
        <taxon>PACMAD clade</taxon>
        <taxon>Panicoideae</taxon>
        <taxon>Andropogonodae</taxon>
        <taxon>Andropogoneae</taxon>
        <taxon>Tripsacinae</taxon>
        <taxon>Zea</taxon>
    </lineage>
</organism>
<name>B6TD29_MAIZE</name>
<proteinExistence type="evidence at transcript level"/>
<accession>B6TD29</accession>
<reference evidence="1" key="1">
    <citation type="journal article" date="2009" name="Plant Mol. Biol.">
        <title>Insights into corn genes derived from large-scale cDNA sequencing.</title>
        <authorList>
            <person name="Alexandrov N.N."/>
            <person name="Brover V.V."/>
            <person name="Freidin S."/>
            <person name="Troukhan M.E."/>
            <person name="Tatarinova T.V."/>
            <person name="Zhang H."/>
            <person name="Swaller T.J."/>
            <person name="Lu Y.P."/>
            <person name="Bouck J."/>
            <person name="Flavell R.B."/>
            <person name="Feldmann K.A."/>
        </authorList>
    </citation>
    <scope>NUCLEOTIDE SEQUENCE</scope>
</reference>
<dbReference type="EMBL" id="EU962894">
    <property type="protein sequence ID" value="ACG35012.1"/>
    <property type="molecule type" value="mRNA"/>
</dbReference>
<dbReference type="ExpressionAtlas" id="B6TD29">
    <property type="expression patterns" value="baseline"/>
</dbReference>
<evidence type="ECO:0000313" key="1">
    <source>
        <dbReference type="EMBL" id="ACG35012.1"/>
    </source>
</evidence>
<dbReference type="AlphaFoldDB" id="B6TD29"/>
<protein>
    <submittedName>
        <fullName evidence="1">Uncharacterized protein</fullName>
    </submittedName>
</protein>